<dbReference type="InterPro" id="IPR055469">
    <property type="entry name" value="DUF7041"/>
</dbReference>
<dbReference type="Proteomes" id="UP000230750">
    <property type="component" value="Unassembled WGS sequence"/>
</dbReference>
<evidence type="ECO:0000259" key="2">
    <source>
        <dbReference type="Pfam" id="PF23055"/>
    </source>
</evidence>
<evidence type="ECO:0000256" key="1">
    <source>
        <dbReference type="SAM" id="MobiDB-lite"/>
    </source>
</evidence>
<dbReference type="PANTHER" id="PTHR33327:SF3">
    <property type="entry name" value="RNA-DIRECTED DNA POLYMERASE"/>
    <property type="match status" value="1"/>
</dbReference>
<protein>
    <recommendedName>
        <fullName evidence="2">DUF7041 domain-containing protein</fullName>
    </recommendedName>
</protein>
<reference evidence="3 4" key="1">
    <citation type="journal article" date="2017" name="PLoS Biol.">
        <title>The sea cucumber genome provides insights into morphological evolution and visceral regeneration.</title>
        <authorList>
            <person name="Zhang X."/>
            <person name="Sun L."/>
            <person name="Yuan J."/>
            <person name="Sun Y."/>
            <person name="Gao Y."/>
            <person name="Zhang L."/>
            <person name="Li S."/>
            <person name="Dai H."/>
            <person name="Hamel J.F."/>
            <person name="Liu C."/>
            <person name="Yu Y."/>
            <person name="Liu S."/>
            <person name="Lin W."/>
            <person name="Guo K."/>
            <person name="Jin S."/>
            <person name="Xu P."/>
            <person name="Storey K.B."/>
            <person name="Huan P."/>
            <person name="Zhang T."/>
            <person name="Zhou Y."/>
            <person name="Zhang J."/>
            <person name="Lin C."/>
            <person name="Li X."/>
            <person name="Xing L."/>
            <person name="Huo D."/>
            <person name="Sun M."/>
            <person name="Wang L."/>
            <person name="Mercier A."/>
            <person name="Li F."/>
            <person name="Yang H."/>
            <person name="Xiang J."/>
        </authorList>
    </citation>
    <scope>NUCLEOTIDE SEQUENCE [LARGE SCALE GENOMIC DNA]</scope>
    <source>
        <strain evidence="3">Shaxun</strain>
        <tissue evidence="3">Muscle</tissue>
    </source>
</reference>
<name>A0A2G8LNT2_STIJA</name>
<proteinExistence type="predicted"/>
<dbReference type="Pfam" id="PF23055">
    <property type="entry name" value="DUF7041"/>
    <property type="match status" value="1"/>
</dbReference>
<feature type="domain" description="DUF7041" evidence="2">
    <location>
        <begin position="29"/>
        <end position="112"/>
    </location>
</feature>
<dbReference type="PANTHER" id="PTHR33327">
    <property type="entry name" value="ENDONUCLEASE"/>
    <property type="match status" value="1"/>
</dbReference>
<comment type="caution">
    <text evidence="3">The sequence shown here is derived from an EMBL/GenBank/DDBJ whole genome shotgun (WGS) entry which is preliminary data.</text>
</comment>
<gene>
    <name evidence="3" type="ORF">BSL78_01225</name>
</gene>
<evidence type="ECO:0000313" key="3">
    <source>
        <dbReference type="EMBL" id="PIK61894.1"/>
    </source>
</evidence>
<feature type="region of interest" description="Disordered" evidence="1">
    <location>
        <begin position="1"/>
        <end position="21"/>
    </location>
</feature>
<evidence type="ECO:0000313" key="4">
    <source>
        <dbReference type="Proteomes" id="UP000230750"/>
    </source>
</evidence>
<dbReference type="OrthoDB" id="10048650at2759"/>
<dbReference type="EMBL" id="MRZV01000023">
    <property type="protein sequence ID" value="PIK61894.1"/>
    <property type="molecule type" value="Genomic_DNA"/>
</dbReference>
<keyword evidence="4" id="KW-1185">Reference proteome</keyword>
<feature type="compositionally biased region" description="Polar residues" evidence="1">
    <location>
        <begin position="9"/>
        <end position="21"/>
    </location>
</feature>
<sequence>MATPDEPATTMSKPESSQESSITAINLRLPPFYPNDPAMWFGQVESLFVTSRITSQDTKFAFVISSLQPEVAQEVRDILLNPPPTNRYDTLKAELIKRTPQSEQKRLRQLLTTEDLGDRKPSQLLRRMYQLLGDQSLETSILKQLFLQRLPTNVQLILASTSEQVDIHGLASLADKILEVTPSPVVAAVVDSAPTIAATLQVAQTSLSPDNLISSR</sequence>
<organism evidence="3 4">
    <name type="scientific">Stichopus japonicus</name>
    <name type="common">Sea cucumber</name>
    <dbReference type="NCBI Taxonomy" id="307972"/>
    <lineage>
        <taxon>Eukaryota</taxon>
        <taxon>Metazoa</taxon>
        <taxon>Echinodermata</taxon>
        <taxon>Eleutherozoa</taxon>
        <taxon>Echinozoa</taxon>
        <taxon>Holothuroidea</taxon>
        <taxon>Aspidochirotacea</taxon>
        <taxon>Aspidochirotida</taxon>
        <taxon>Stichopodidae</taxon>
        <taxon>Apostichopus</taxon>
    </lineage>
</organism>
<accession>A0A2G8LNT2</accession>
<dbReference type="AlphaFoldDB" id="A0A2G8LNT2"/>